<evidence type="ECO:0000256" key="2">
    <source>
        <dbReference type="ARBA" id="ARBA00022630"/>
    </source>
</evidence>
<dbReference type="SUPFAM" id="SSF56176">
    <property type="entry name" value="FAD-binding/transporter-associated domain-like"/>
    <property type="match status" value="1"/>
</dbReference>
<feature type="compositionally biased region" description="Polar residues" evidence="5">
    <location>
        <begin position="1420"/>
        <end position="1430"/>
    </location>
</feature>
<evidence type="ECO:0000313" key="8">
    <source>
        <dbReference type="Proteomes" id="UP000186817"/>
    </source>
</evidence>
<dbReference type="InterPro" id="IPR015409">
    <property type="entry name" value="Lactate_DH_C"/>
</dbReference>
<comment type="caution">
    <text evidence="7">The sequence shown here is derived from an EMBL/GenBank/DDBJ whole genome shotgun (WGS) entry which is preliminary data.</text>
</comment>
<dbReference type="SUPFAM" id="SSF55103">
    <property type="entry name" value="FAD-linked oxidases, C-terminal domain"/>
    <property type="match status" value="1"/>
</dbReference>
<feature type="region of interest" description="Disordered" evidence="5">
    <location>
        <begin position="723"/>
        <end position="749"/>
    </location>
</feature>
<proteinExistence type="predicted"/>
<protein>
    <submittedName>
        <fullName evidence="7">D-lactate dehydrogenase</fullName>
    </submittedName>
</protein>
<dbReference type="InterPro" id="IPR036318">
    <property type="entry name" value="FAD-bd_PCMH-like_sf"/>
</dbReference>
<feature type="compositionally biased region" description="Low complexity" evidence="5">
    <location>
        <begin position="1390"/>
        <end position="1419"/>
    </location>
</feature>
<evidence type="ECO:0000256" key="4">
    <source>
        <dbReference type="ARBA" id="ARBA00023002"/>
    </source>
</evidence>
<dbReference type="GO" id="GO:0016491">
    <property type="term" value="F:oxidoreductase activity"/>
    <property type="evidence" value="ECO:0007669"/>
    <property type="project" value="UniProtKB-KW"/>
</dbReference>
<dbReference type="Gene3D" id="3.30.465.10">
    <property type="match status" value="1"/>
</dbReference>
<keyword evidence="2" id="KW-0285">Flavoprotein</keyword>
<name>A0A1Q9D536_SYMMI</name>
<dbReference type="PANTHER" id="PTHR43716:SF1">
    <property type="entry name" value="D-2-HYDROXYGLUTARATE DEHYDROGENASE, MITOCHONDRIAL"/>
    <property type="match status" value="1"/>
</dbReference>
<dbReference type="Pfam" id="PF01565">
    <property type="entry name" value="FAD_binding_4"/>
    <property type="match status" value="1"/>
</dbReference>
<dbReference type="GO" id="GO:0071949">
    <property type="term" value="F:FAD binding"/>
    <property type="evidence" value="ECO:0007669"/>
    <property type="project" value="InterPro"/>
</dbReference>
<evidence type="ECO:0000259" key="6">
    <source>
        <dbReference type="PROSITE" id="PS51387"/>
    </source>
</evidence>
<sequence length="1466" mass="159408">MAFTRLSCAARCASVSLSLYGGGSRRGAVALAAGAGILSGLFVGYKPKESKPHRHCGCEVRLTDVQQQLGGKLGEIVGRGNVSSNVTMRGSRLGEGTALAVVKPGSLHEAMAVLRACCAAGVAVLPQGANTSLTGGSVPRGECDRPTVIINMRRLNKILPVGADGGQVLCFAGAGIFQLQSELKNKYNRDSHSVLGSIFLNPSVAAGVSYGSGGTQIRKGPAFTNRALFCRVAEGGEVELVDTLGLNVKGKDALDFLESATELGLQDLNPKCTVAASWPNYRQHLTKLDSNVSRYNADTSGAECNRSEGKVLILATLHDTFPMPQKDSVIWASCCDFETAQALKREVCIASPDCMAKSCEYINREVHDAVDQAGRILIKMIEILGMTRLEPLWNLKLFIESVPLPFATIVCDKFLWWFNGILPKPLPAKLQALTQEFDHHMLMEFAEYTPGELEGLMSRLRKFQDSKPEGAVKFHVCDDARERSRATLFRFAVAPAFRTYCIGLGQQGLSIDYALPKNFTQYPELPAQYPVSRRLVYSHFGCNVYHEDYVFDNGIDVHEAKMAIKKAIEKVGGKLPAEHGHGTEYAAPADMQQRWRRSDPTNTMNPGATESLVTDEKSTGTMDAFVGYSRFACAEESQIRYAGAAIIALVGVYKYVGMVAAGSFDYSAVAANVPVSLSELCWFHDSTPCAVSTVVGGCVLGLRWSLDKPFSMTEPPAEYKGFLTKSRGSNSGKTGVDGTDSSTRSREGVNQTWPEKSVEWWLIEALTASGKSKPVAVLLGLLKVVQLMVRALGMTHLPHAWHSAMDAAERTGCAAGITKLFEAWWPGRPAARHSPEELPQVCKFASLCDARPVANATKLKDDARLDPCKQVLPNSSRLLNAENFAAGDFVALGNDVHPEFRGAAAVVLDVTPIDCMVAVLDPSRTFKIGECHAAFRALRTIHRDWRLGTRHIIGGLQSSKMQHLNGLTATVREHRRYGHPCFLPKPEGDSKLRLCVRWEKTTETLAGASGALLLEPRFLALYLKTLQDTTRCHDTILSERVPEDGAPSRTLLTSKRCACPPASFEGKARLELSSSLQAIEEMEPTSNHKSKVEGPVPCRPIPTCTGGFLAMLSWLVGAHTRHVEEEFPTVIRLSSVLAATDPLPRERLSWLLPIAEMSTGADEADSELVSELTGSVQPFHELEPGDLVMLDCSQSSKFSLCPAVVTGVDIPNCTLAVLDDSRSIFVRECRANLGEVIPVHSEWRLGTHVVLGGLQSSHMIHLNGLSAVICPHRRHGHPCFIQKPSAPNTGDWLTLCIRFDNPDKSSMHAVLLEPRFLSPLDGRSLPSPRTSECFTPPRSGMSIAALQRSTSWAVYARQNSLSSQSSYSKQLSGASQGSHNCRLPLQKSMSLQSQKLQKQPTVPSRSQSSSTVTGSAMSQASSPSATSGGSRASLRERMPEAELIKELRELKESLKIMTMEQSQHSL</sequence>
<dbReference type="InterPro" id="IPR016169">
    <property type="entry name" value="FAD-bd_PCMH_sub2"/>
</dbReference>
<evidence type="ECO:0000256" key="5">
    <source>
        <dbReference type="SAM" id="MobiDB-lite"/>
    </source>
</evidence>
<dbReference type="PANTHER" id="PTHR43716">
    <property type="entry name" value="D-2-HYDROXYGLUTARATE DEHYDROGENASE, MITOCHONDRIAL"/>
    <property type="match status" value="1"/>
</dbReference>
<feature type="domain" description="FAD-binding PCMH-type" evidence="6">
    <location>
        <begin position="94"/>
        <end position="270"/>
    </location>
</feature>
<dbReference type="Proteomes" id="UP000186817">
    <property type="component" value="Unassembled WGS sequence"/>
</dbReference>
<dbReference type="Gene3D" id="3.30.43.10">
    <property type="entry name" value="Uridine Diphospho-n-acetylenolpyruvylglucosamine Reductase, domain 2"/>
    <property type="match status" value="2"/>
</dbReference>
<accession>A0A1Q9D536</accession>
<keyword evidence="4" id="KW-0560">Oxidoreductase</keyword>
<organism evidence="7 8">
    <name type="scientific">Symbiodinium microadriaticum</name>
    <name type="common">Dinoflagellate</name>
    <name type="synonym">Zooxanthella microadriatica</name>
    <dbReference type="NCBI Taxonomy" id="2951"/>
    <lineage>
        <taxon>Eukaryota</taxon>
        <taxon>Sar</taxon>
        <taxon>Alveolata</taxon>
        <taxon>Dinophyceae</taxon>
        <taxon>Suessiales</taxon>
        <taxon>Symbiodiniaceae</taxon>
        <taxon>Symbiodinium</taxon>
    </lineage>
</organism>
<feature type="region of interest" description="Disordered" evidence="5">
    <location>
        <begin position="1390"/>
        <end position="1440"/>
    </location>
</feature>
<comment type="cofactor">
    <cofactor evidence="1">
        <name>FAD</name>
        <dbReference type="ChEBI" id="CHEBI:57692"/>
    </cofactor>
</comment>
<evidence type="ECO:0000256" key="1">
    <source>
        <dbReference type="ARBA" id="ARBA00001974"/>
    </source>
</evidence>
<dbReference type="InterPro" id="IPR016167">
    <property type="entry name" value="FAD-bd_PCMH_sub1"/>
</dbReference>
<keyword evidence="8" id="KW-1185">Reference proteome</keyword>
<dbReference type="InterPro" id="IPR016166">
    <property type="entry name" value="FAD-bd_PCMH"/>
</dbReference>
<dbReference type="InterPro" id="IPR051264">
    <property type="entry name" value="FAD-oxidored/transferase_4"/>
</dbReference>
<dbReference type="Pfam" id="PF09330">
    <property type="entry name" value="Lact-deh-memb"/>
    <property type="match status" value="1"/>
</dbReference>
<gene>
    <name evidence="7" type="primary">dld</name>
    <name evidence="7" type="ORF">AK812_SmicGene28117</name>
</gene>
<dbReference type="GO" id="GO:0022904">
    <property type="term" value="P:respiratory electron transport chain"/>
    <property type="evidence" value="ECO:0007669"/>
    <property type="project" value="TreeGrafter"/>
</dbReference>
<dbReference type="OrthoDB" id="433170at2759"/>
<dbReference type="InterPro" id="IPR016164">
    <property type="entry name" value="FAD-linked_Oxase-like_C"/>
</dbReference>
<evidence type="ECO:0000313" key="7">
    <source>
        <dbReference type="EMBL" id="OLP90308.1"/>
    </source>
</evidence>
<dbReference type="GO" id="GO:0055085">
    <property type="term" value="P:transmembrane transport"/>
    <property type="evidence" value="ECO:0007669"/>
    <property type="project" value="InterPro"/>
</dbReference>
<dbReference type="EMBL" id="LSRX01000717">
    <property type="protein sequence ID" value="OLP90308.1"/>
    <property type="molecule type" value="Genomic_DNA"/>
</dbReference>
<dbReference type="PROSITE" id="PS51387">
    <property type="entry name" value="FAD_PCMH"/>
    <property type="match status" value="1"/>
</dbReference>
<keyword evidence="3" id="KW-0274">FAD</keyword>
<dbReference type="InterPro" id="IPR006094">
    <property type="entry name" value="Oxid_FAD_bind_N"/>
</dbReference>
<reference evidence="7 8" key="1">
    <citation type="submission" date="2016-02" db="EMBL/GenBank/DDBJ databases">
        <title>Genome analysis of coral dinoflagellate symbionts highlights evolutionary adaptations to a symbiotic lifestyle.</title>
        <authorList>
            <person name="Aranda M."/>
            <person name="Li Y."/>
            <person name="Liew Y.J."/>
            <person name="Baumgarten S."/>
            <person name="Simakov O."/>
            <person name="Wilson M."/>
            <person name="Piel J."/>
            <person name="Ashoor H."/>
            <person name="Bougouffa S."/>
            <person name="Bajic V.B."/>
            <person name="Ryu T."/>
            <person name="Ravasi T."/>
            <person name="Bayer T."/>
            <person name="Micklem G."/>
            <person name="Kim H."/>
            <person name="Bhak J."/>
            <person name="Lajeunesse T.C."/>
            <person name="Voolstra C.R."/>
        </authorList>
    </citation>
    <scope>NUCLEOTIDE SEQUENCE [LARGE SCALE GENOMIC DNA]</scope>
    <source>
        <strain evidence="7 8">CCMP2467</strain>
    </source>
</reference>
<evidence type="ECO:0000256" key="3">
    <source>
        <dbReference type="ARBA" id="ARBA00022827"/>
    </source>
</evidence>